<evidence type="ECO:0000256" key="2">
    <source>
        <dbReference type="ARBA" id="ARBA00022801"/>
    </source>
</evidence>
<dbReference type="FunFam" id="3.40.50.300:FF:000575">
    <property type="entry name" value="ATP-dependent helicase hrpA"/>
    <property type="match status" value="1"/>
</dbReference>
<dbReference type="Pfam" id="PF11898">
    <property type="entry name" value="DUF3418"/>
    <property type="match status" value="1"/>
</dbReference>
<dbReference type="InterPro" id="IPR001650">
    <property type="entry name" value="Helicase_C-like"/>
</dbReference>
<dbReference type="GO" id="GO:0005524">
    <property type="term" value="F:ATP binding"/>
    <property type="evidence" value="ECO:0007669"/>
    <property type="project" value="UniProtKB-KW"/>
</dbReference>
<evidence type="ECO:0000313" key="8">
    <source>
        <dbReference type="Proteomes" id="UP000295729"/>
    </source>
</evidence>
<dbReference type="GO" id="GO:0016787">
    <property type="term" value="F:hydrolase activity"/>
    <property type="evidence" value="ECO:0007669"/>
    <property type="project" value="UniProtKB-KW"/>
</dbReference>
<evidence type="ECO:0000259" key="5">
    <source>
        <dbReference type="PROSITE" id="PS51192"/>
    </source>
</evidence>
<dbReference type="InterPro" id="IPR024590">
    <property type="entry name" value="HrpA_C"/>
</dbReference>
<dbReference type="SMART" id="SM00487">
    <property type="entry name" value="DEXDc"/>
    <property type="match status" value="1"/>
</dbReference>
<name>A0A4R6X7D7_9GAMM</name>
<dbReference type="InterPro" id="IPR011545">
    <property type="entry name" value="DEAD/DEAH_box_helicase_dom"/>
</dbReference>
<dbReference type="Pfam" id="PF00270">
    <property type="entry name" value="DEAD"/>
    <property type="match status" value="1"/>
</dbReference>
<dbReference type="GO" id="GO:0003723">
    <property type="term" value="F:RNA binding"/>
    <property type="evidence" value="ECO:0007669"/>
    <property type="project" value="TreeGrafter"/>
</dbReference>
<keyword evidence="3 7" id="KW-0347">Helicase</keyword>
<dbReference type="EMBL" id="SNZA01000001">
    <property type="protein sequence ID" value="TDR14985.1"/>
    <property type="molecule type" value="Genomic_DNA"/>
</dbReference>
<dbReference type="RefSeq" id="WP_244936873.1">
    <property type="nucleotide sequence ID" value="NZ_SNZA01000001.1"/>
</dbReference>
<dbReference type="Pfam" id="PF07717">
    <property type="entry name" value="OB_NTP_bind"/>
    <property type="match status" value="1"/>
</dbReference>
<protein>
    <submittedName>
        <fullName evidence="7">ATP-dependent helicase HrpA</fullName>
    </submittedName>
</protein>
<proteinExistence type="predicted"/>
<dbReference type="Gene3D" id="1.20.120.1080">
    <property type="match status" value="1"/>
</dbReference>
<evidence type="ECO:0000256" key="3">
    <source>
        <dbReference type="ARBA" id="ARBA00022806"/>
    </source>
</evidence>
<evidence type="ECO:0000256" key="4">
    <source>
        <dbReference type="ARBA" id="ARBA00022840"/>
    </source>
</evidence>
<dbReference type="InterPro" id="IPR010222">
    <property type="entry name" value="RNA_helicase_HrpA"/>
</dbReference>
<dbReference type="SUPFAM" id="SSF52540">
    <property type="entry name" value="P-loop containing nucleoside triphosphate hydrolases"/>
    <property type="match status" value="1"/>
</dbReference>
<gene>
    <name evidence="7" type="ORF">C8D85_0337</name>
</gene>
<keyword evidence="4" id="KW-0067">ATP-binding</keyword>
<evidence type="ECO:0000256" key="1">
    <source>
        <dbReference type="ARBA" id="ARBA00022741"/>
    </source>
</evidence>
<dbReference type="CDD" id="cd18791">
    <property type="entry name" value="SF2_C_RHA"/>
    <property type="match status" value="1"/>
</dbReference>
<dbReference type="GO" id="GO:0003724">
    <property type="term" value="F:RNA helicase activity"/>
    <property type="evidence" value="ECO:0007669"/>
    <property type="project" value="InterPro"/>
</dbReference>
<comment type="caution">
    <text evidence="7">The sequence shown here is derived from an EMBL/GenBank/DDBJ whole genome shotgun (WGS) entry which is preliminary data.</text>
</comment>
<dbReference type="Gene3D" id="3.40.50.300">
    <property type="entry name" value="P-loop containing nucleotide triphosphate hydrolases"/>
    <property type="match status" value="2"/>
</dbReference>
<organism evidence="7 8">
    <name type="scientific">Marinomonas communis</name>
    <dbReference type="NCBI Taxonomy" id="28254"/>
    <lineage>
        <taxon>Bacteria</taxon>
        <taxon>Pseudomonadati</taxon>
        <taxon>Pseudomonadota</taxon>
        <taxon>Gammaproteobacteria</taxon>
        <taxon>Oceanospirillales</taxon>
        <taxon>Oceanospirillaceae</taxon>
        <taxon>Marinomonas</taxon>
    </lineage>
</organism>
<keyword evidence="2" id="KW-0378">Hydrolase</keyword>
<dbReference type="InterPro" id="IPR011709">
    <property type="entry name" value="DEAD-box_helicase_OB_fold"/>
</dbReference>
<reference evidence="7 8" key="1">
    <citation type="submission" date="2019-03" db="EMBL/GenBank/DDBJ databases">
        <title>Genomic Encyclopedia of Type Strains, Phase IV (KMG-IV): sequencing the most valuable type-strain genomes for metagenomic binning, comparative biology and taxonomic classification.</title>
        <authorList>
            <person name="Goeker M."/>
        </authorList>
    </citation>
    <scope>NUCLEOTIDE SEQUENCE [LARGE SCALE GENOMIC DNA]</scope>
    <source>
        <strain evidence="7 8">DSM 5604</strain>
    </source>
</reference>
<dbReference type="InterPro" id="IPR003593">
    <property type="entry name" value="AAA+_ATPase"/>
</dbReference>
<dbReference type="PANTHER" id="PTHR18934">
    <property type="entry name" value="ATP-DEPENDENT RNA HELICASE"/>
    <property type="match status" value="1"/>
</dbReference>
<dbReference type="PANTHER" id="PTHR18934:SF99">
    <property type="entry name" value="ATP-DEPENDENT RNA HELICASE DHX37-RELATED"/>
    <property type="match status" value="1"/>
</dbReference>
<keyword evidence="1" id="KW-0547">Nucleotide-binding</keyword>
<dbReference type="SMART" id="SM00847">
    <property type="entry name" value="HA2"/>
    <property type="match status" value="1"/>
</dbReference>
<accession>A0A4R6X7D7</accession>
<dbReference type="Pfam" id="PF21010">
    <property type="entry name" value="HA2_C"/>
    <property type="match status" value="1"/>
</dbReference>
<dbReference type="PROSITE" id="PS51192">
    <property type="entry name" value="HELICASE_ATP_BIND_1"/>
    <property type="match status" value="1"/>
</dbReference>
<dbReference type="NCBIfam" id="NF008348">
    <property type="entry name" value="PRK11131.1"/>
    <property type="match status" value="1"/>
</dbReference>
<dbReference type="Proteomes" id="UP000295729">
    <property type="component" value="Unassembled WGS sequence"/>
</dbReference>
<dbReference type="SMART" id="SM00490">
    <property type="entry name" value="HELICc"/>
    <property type="match status" value="1"/>
</dbReference>
<sequence length="1303" mass="149663">MREHTESIAMTAGQDLLMAKDRFAIKRKLDVLDKRRKEGLPTSKLEAELAELVEASKALYQARQERMPTITYDDSLPVSARRDEIIKAIQENQIVIIAGETGSGKTTQLPKMCLEAGRGLTGQIGHTQPRRIAARSVAERISDELQVKLGEAVGFQVRFTDESQEDTLIKLMTDGILLAEIQQDKFLQKYDTIIIDEAHERSLNIDFLLGYLKRITTQRPDLKVIVTSATIDVERFSRHFNDAPIIEVSGRTYPVEIRYQPLLSKSDFEELDEDQSMEQGILDAVTLLIDEERETGYRGAGDILVFLPGEREIRETAELLRREALQGVEVLPLYARLSSSEQQRIFKPHGGRRIVLSTNVAETSLTVPGIRYVIDPGLARISRYSVRSKVQQLPIEKISQASANQRAGRCGRVAEGVCIRLYDEEDFNGRPEFTDPEIFRTNLASVILQMANLRLGAVEKFPFVEMPEKRMINDGYRALTELGVLRGDRLTTIGRQLAKLPIDPKLGRMLIAANDHHVLKEVAIIVSALSVQDPRERPQDKKTQSDQCHAVDKDENSDFMVLLNLWQRYEEQRQELSQNQLRQYCRKQFLNFMRMREWRDIHRQILIACKQLGFKEVEHEERQYDSIHRALLAGLFTQVANKMDESKEMLGCRSRKLSIFPGSMLFKRPPQWVMAAELIETSKLYARIVAKIDPQWVEDYAAPFVKRQYFDPHFERNQGRVVAFEQVSLYGLILVAKRRIDYGHVNPEDAREVFIRQALVEGDLKSKAAFYRQNAELIKSVETQEAKLRTRDILVDDEAVFAFYNERLPADVRNQKSIEYFAKRNPDALIMTRDDLINQDVNVDEYAFPDNYSLNGVALPIDYEFAPGQQKDGATLKVPVGLLRQLTLDELGWAVPGYVKERCESLIRALPKALRRRFVPIPQFVERIYPNLSKDKGDLLEQLSLQIKRETLIDIPLTEWNADKLEGHLTLNIDVIDERGKVLGSGKNLSELQTRFAEMVEKSFAKFGTKKHEQVELTEWPDQDVPERQEIKQAGIKVTAFPALVASDGSSVSLKMFDDPNTAIEAHRKGVIALLKLALHKDMKYLEKNLPKLRESMLLFSPIGKKEVLLQDLLDAIVEKVFLDERPLPRTKESFEQRLMDHKKQLISIANDMALQLHAVLSAYQHVAKRMKGSIPLPWTRVYGDIKNQLENLVYPGFIGATPLYWLGQLPRYFKGVEVRLERFQNHLNKENAAVGELENLWEQYLRQKKAHDEKGIYDPNLTRYRWLLEEYRISLFAQTVGTLEPISDKRLAKQWQEVKKLV</sequence>
<evidence type="ECO:0000259" key="6">
    <source>
        <dbReference type="PROSITE" id="PS51194"/>
    </source>
</evidence>
<dbReference type="PROSITE" id="PS51194">
    <property type="entry name" value="HELICASE_CTER"/>
    <property type="match status" value="1"/>
</dbReference>
<feature type="domain" description="Helicase ATP-binding" evidence="5">
    <location>
        <begin position="86"/>
        <end position="249"/>
    </location>
</feature>
<dbReference type="InterPro" id="IPR027417">
    <property type="entry name" value="P-loop_NTPase"/>
</dbReference>
<evidence type="ECO:0000313" key="7">
    <source>
        <dbReference type="EMBL" id="TDR14985.1"/>
    </source>
</evidence>
<dbReference type="InterPro" id="IPR007502">
    <property type="entry name" value="Helicase-assoc_dom"/>
</dbReference>
<feature type="domain" description="Helicase C-terminal" evidence="6">
    <location>
        <begin position="281"/>
        <end position="454"/>
    </location>
</feature>
<dbReference type="InterPro" id="IPR014001">
    <property type="entry name" value="Helicase_ATP-bd"/>
</dbReference>
<dbReference type="SMART" id="SM00382">
    <property type="entry name" value="AAA"/>
    <property type="match status" value="1"/>
</dbReference>
<dbReference type="FunFam" id="1.20.120.1080:FF:000005">
    <property type="entry name" value="ATP-dependent helicase HrpA"/>
    <property type="match status" value="1"/>
</dbReference>
<dbReference type="Pfam" id="PF00271">
    <property type="entry name" value="Helicase_C"/>
    <property type="match status" value="1"/>
</dbReference>
<keyword evidence="8" id="KW-1185">Reference proteome</keyword>
<dbReference type="NCBIfam" id="TIGR01967">
    <property type="entry name" value="DEAH_box_HrpA"/>
    <property type="match status" value="1"/>
</dbReference>